<dbReference type="Pfam" id="PF18052">
    <property type="entry name" value="Rx_N"/>
    <property type="match status" value="1"/>
</dbReference>
<dbReference type="OrthoDB" id="37484at2759"/>
<sequence>MAEAIVSVVIDQLASVIGKELEQEVRLVVGVRKEVKKLETNLTLIKAVLEDAEKKEIHENAVKIWLEDLKDVIFRSLGAIETISQWWWRGSKIIVTTTRNEGDFAAMIGSIYIHRLAQLSDDDCWHIFKQIAFCGRTQQEQERLKGIGQEIAKKCKGVPLAVKTLASLMRFKRAKEDWTDVLKSDVWETQEKDHNMEKDKLVKLWMAQGYLARWSKRAREALKELPETVRSLVNLQTLKLNRCGFLCKLPEGIGELSNLRHLEVENTPNLIYYPRGGIERLSHRTLSKFVVSDGSSKGSVIGELGNLNFLKGSLSIRGLRHVKSGNEAKLAELQKKEKISSLELHFGYKENGQDIGHVSREEEIRRMEGVLENLEPHKESLERLEIQNYVGSTLPTWMRMMSNITYLKLLFCSFLDFKPEELKPLTMLRKLYILLAICCDFSRIWFRSSESKQEMVVVPPNSRLYYEVELESFVKERESWDMSTPEKIEAAGKKKKEGNVAFKAGKYAKASKRYEKAGKFIEYDTNFSDEEKK</sequence>
<dbReference type="SUPFAM" id="SSF52540">
    <property type="entry name" value="P-loop containing nucleoside triphosphate hydrolases"/>
    <property type="match status" value="1"/>
</dbReference>
<keyword evidence="9" id="KW-1185">Reference proteome</keyword>
<dbReference type="EMBL" id="JADFTS010000004">
    <property type="protein sequence ID" value="KAF9610005.1"/>
    <property type="molecule type" value="Genomic_DNA"/>
</dbReference>
<comment type="caution">
    <text evidence="8">The sequence shown here is derived from an EMBL/GenBank/DDBJ whole genome shotgun (WGS) entry which is preliminary data.</text>
</comment>
<evidence type="ECO:0000256" key="5">
    <source>
        <dbReference type="ARBA" id="ARBA00022840"/>
    </source>
</evidence>
<name>A0A835I1L4_9MAGN</name>
<keyword evidence="3" id="KW-0547">Nucleotide-binding</keyword>
<keyword evidence="4" id="KW-0611">Plant defense</keyword>
<evidence type="ECO:0000313" key="8">
    <source>
        <dbReference type="EMBL" id="KAF9610005.1"/>
    </source>
</evidence>
<dbReference type="InterPro" id="IPR056789">
    <property type="entry name" value="LRR_R13L1-DRL21"/>
</dbReference>
<accession>A0A835I1L4</accession>
<dbReference type="Pfam" id="PF25019">
    <property type="entry name" value="LRR_R13L1-DRL21"/>
    <property type="match status" value="1"/>
</dbReference>
<dbReference type="InterPro" id="IPR041118">
    <property type="entry name" value="Rx_N"/>
</dbReference>
<evidence type="ECO:0000256" key="3">
    <source>
        <dbReference type="ARBA" id="ARBA00022741"/>
    </source>
</evidence>
<feature type="domain" description="Disease resistance N-terminal" evidence="6">
    <location>
        <begin position="6"/>
        <end position="75"/>
    </location>
</feature>
<dbReference type="SUPFAM" id="SSF52047">
    <property type="entry name" value="RNI-like"/>
    <property type="match status" value="1"/>
</dbReference>
<protein>
    <submittedName>
        <fullName evidence="8">Uncharacterized protein</fullName>
    </submittedName>
</protein>
<dbReference type="Gene3D" id="1.10.8.430">
    <property type="entry name" value="Helical domain of apoptotic protease-activating factors"/>
    <property type="match status" value="1"/>
</dbReference>
<evidence type="ECO:0000256" key="2">
    <source>
        <dbReference type="ARBA" id="ARBA00022737"/>
    </source>
</evidence>
<dbReference type="InterPro" id="IPR042197">
    <property type="entry name" value="Apaf_helical"/>
</dbReference>
<evidence type="ECO:0000259" key="6">
    <source>
        <dbReference type="Pfam" id="PF18052"/>
    </source>
</evidence>
<feature type="domain" description="R13L1/DRL21-like LRR repeat region" evidence="7">
    <location>
        <begin position="301"/>
        <end position="433"/>
    </location>
</feature>
<dbReference type="Gene3D" id="1.25.40.10">
    <property type="entry name" value="Tetratricopeptide repeat domain"/>
    <property type="match status" value="1"/>
</dbReference>
<dbReference type="Gene3D" id="3.80.10.10">
    <property type="entry name" value="Ribonuclease Inhibitor"/>
    <property type="match status" value="1"/>
</dbReference>
<dbReference type="GO" id="GO:0005524">
    <property type="term" value="F:ATP binding"/>
    <property type="evidence" value="ECO:0007669"/>
    <property type="project" value="UniProtKB-KW"/>
</dbReference>
<evidence type="ECO:0000259" key="7">
    <source>
        <dbReference type="Pfam" id="PF25019"/>
    </source>
</evidence>
<dbReference type="PANTHER" id="PTHR36766">
    <property type="entry name" value="PLANT BROAD-SPECTRUM MILDEW RESISTANCE PROTEIN RPW8"/>
    <property type="match status" value="1"/>
</dbReference>
<dbReference type="GO" id="GO:0006952">
    <property type="term" value="P:defense response"/>
    <property type="evidence" value="ECO:0007669"/>
    <property type="project" value="UniProtKB-KW"/>
</dbReference>
<dbReference type="Gene3D" id="1.20.5.4130">
    <property type="match status" value="1"/>
</dbReference>
<dbReference type="InterPro" id="IPR027417">
    <property type="entry name" value="P-loop_NTPase"/>
</dbReference>
<dbReference type="Proteomes" id="UP000631114">
    <property type="component" value="Unassembled WGS sequence"/>
</dbReference>
<dbReference type="GO" id="GO:0043531">
    <property type="term" value="F:ADP binding"/>
    <property type="evidence" value="ECO:0007669"/>
    <property type="project" value="InterPro"/>
</dbReference>
<keyword evidence="1" id="KW-0433">Leucine-rich repeat</keyword>
<dbReference type="InterPro" id="IPR011990">
    <property type="entry name" value="TPR-like_helical_dom_sf"/>
</dbReference>
<evidence type="ECO:0000256" key="1">
    <source>
        <dbReference type="ARBA" id="ARBA00022614"/>
    </source>
</evidence>
<gene>
    <name evidence="8" type="ORF">IFM89_019645</name>
</gene>
<dbReference type="PANTHER" id="PTHR36766:SF40">
    <property type="entry name" value="DISEASE RESISTANCE PROTEIN RGA3"/>
    <property type="match status" value="1"/>
</dbReference>
<keyword evidence="2" id="KW-0677">Repeat</keyword>
<evidence type="ECO:0000256" key="4">
    <source>
        <dbReference type="ARBA" id="ARBA00022821"/>
    </source>
</evidence>
<keyword evidence="5" id="KW-0067">ATP-binding</keyword>
<dbReference type="GO" id="GO:0051707">
    <property type="term" value="P:response to other organism"/>
    <property type="evidence" value="ECO:0007669"/>
    <property type="project" value="UniProtKB-ARBA"/>
</dbReference>
<proteinExistence type="predicted"/>
<evidence type="ECO:0000313" key="9">
    <source>
        <dbReference type="Proteomes" id="UP000631114"/>
    </source>
</evidence>
<organism evidence="8 9">
    <name type="scientific">Coptis chinensis</name>
    <dbReference type="NCBI Taxonomy" id="261450"/>
    <lineage>
        <taxon>Eukaryota</taxon>
        <taxon>Viridiplantae</taxon>
        <taxon>Streptophyta</taxon>
        <taxon>Embryophyta</taxon>
        <taxon>Tracheophyta</taxon>
        <taxon>Spermatophyta</taxon>
        <taxon>Magnoliopsida</taxon>
        <taxon>Ranunculales</taxon>
        <taxon>Ranunculaceae</taxon>
        <taxon>Coptidoideae</taxon>
        <taxon>Coptis</taxon>
    </lineage>
</organism>
<dbReference type="AlphaFoldDB" id="A0A835I1L4"/>
<dbReference type="InterPro" id="IPR032675">
    <property type="entry name" value="LRR_dom_sf"/>
</dbReference>
<reference evidence="8 9" key="1">
    <citation type="submission" date="2020-10" db="EMBL/GenBank/DDBJ databases">
        <title>The Coptis chinensis genome and diversification of protoberbering-type alkaloids.</title>
        <authorList>
            <person name="Wang B."/>
            <person name="Shu S."/>
            <person name="Song C."/>
            <person name="Liu Y."/>
        </authorList>
    </citation>
    <scope>NUCLEOTIDE SEQUENCE [LARGE SCALE GENOMIC DNA]</scope>
    <source>
        <strain evidence="8">HL-2020</strain>
        <tissue evidence="8">Leaf</tissue>
    </source>
</reference>